<dbReference type="EMBL" id="BARW01000271">
    <property type="protein sequence ID" value="GAI61899.1"/>
    <property type="molecule type" value="Genomic_DNA"/>
</dbReference>
<name>X1S266_9ZZZZ</name>
<evidence type="ECO:0000313" key="1">
    <source>
        <dbReference type="EMBL" id="GAI61899.1"/>
    </source>
</evidence>
<reference evidence="1" key="1">
    <citation type="journal article" date="2014" name="Front. Microbiol.">
        <title>High frequency of phylogenetically diverse reductive dehalogenase-homologous genes in deep subseafloor sedimentary metagenomes.</title>
        <authorList>
            <person name="Kawai M."/>
            <person name="Futagami T."/>
            <person name="Toyoda A."/>
            <person name="Takaki Y."/>
            <person name="Nishi S."/>
            <person name="Hori S."/>
            <person name="Arai W."/>
            <person name="Tsubouchi T."/>
            <person name="Morono Y."/>
            <person name="Uchiyama I."/>
            <person name="Ito T."/>
            <person name="Fujiyama A."/>
            <person name="Inagaki F."/>
            <person name="Takami H."/>
        </authorList>
    </citation>
    <scope>NUCLEOTIDE SEQUENCE</scope>
    <source>
        <strain evidence="1">Expedition CK06-06</strain>
    </source>
</reference>
<dbReference type="AlphaFoldDB" id="X1S266"/>
<protein>
    <submittedName>
        <fullName evidence="1">Uncharacterized protein</fullName>
    </submittedName>
</protein>
<accession>X1S266</accession>
<organism evidence="1">
    <name type="scientific">marine sediment metagenome</name>
    <dbReference type="NCBI Taxonomy" id="412755"/>
    <lineage>
        <taxon>unclassified sequences</taxon>
        <taxon>metagenomes</taxon>
        <taxon>ecological metagenomes</taxon>
    </lineage>
</organism>
<sequence>MTIAAQHPTPLLEVSKYPHFTQARSYLKKFLGRWQGWSKKTHRYAKCQLSASLDIIVIRLAPYIFEVKAYPTGALIVASPEEGLAIEELRGWIFVNDPRTKKIKFIFSTQVKGIEVYRLVRSDIRHKGTLARAETYYRKLV</sequence>
<gene>
    <name evidence="1" type="ORF">S12H4_01385</name>
</gene>
<comment type="caution">
    <text evidence="1">The sequence shown here is derived from an EMBL/GenBank/DDBJ whole genome shotgun (WGS) entry which is preliminary data.</text>
</comment>
<proteinExistence type="predicted"/>